<keyword evidence="3" id="KW-1185">Reference proteome</keyword>
<evidence type="ECO:0000313" key="2">
    <source>
        <dbReference type="EMBL" id="OHT17661.1"/>
    </source>
</evidence>
<dbReference type="AlphaFoldDB" id="A0A1J4L6T6"/>
<sequence>MKQAKSEESKQTISDLLDSILPKEKIETLFNEHRYCLLFHDIISYSIIGQHIDFLLWIVFFVMMDFLIFMQALPITLFTNLNYHILTFEYDSTKFIDIRVTLQQISIFLNVIIFFFIFYQWYIFFTYSPKKHLTKKTASFFQFTIFHFPTIVTPFLGIFYGINVICNSDSRFSAREGILLTLFILIGVIFLLINHTIYTYFITYSLTLKKGQFAYWSPPYRAQDIFYFFLTGFFCTFRSGPYDKYVTISCVVGIIYGIFTSIKYRGCNFIFLVGKLFYLKIALDSIVCNVIAIISIWAKLSFVNTIIALFVCFVGTSLIAFFMLGPENPIAPANLSVNGARGFSQSKIRNPEQALFVLRNGISFSISGVSDREFLQYILQNHFSPSVLTDVLRMCIFSRIKIDTVYLPKVILSPLDVIALKYTTFQYQIYENMVKDEEDPVVKKVYKLLEHHYARAEELLDTFWTENDVKQLNIYQLGSSILDISNDFAKYGSIYTKCPSIQKIWKSYTTDVLAMPSAKKYQLNAVDDFVYANRGIFSFLFNNNNNSRPNKEEPKSELEKYFRSFQNYNIRPILGLFIATTISIIIASIYFGINSNLQTRISAGNFINVSNIMKYSITTAGALISSLDSITVYPLTETISELLGISMDDARLFRSQKITPVDYGIDRAEMLHRIPELKSIKFTTTDCPAISYSLLTNYPMPDDTSFSKRICYFYSILFFCDQLSQICNDKVHSYHNSFQWRSKHFSNEAIMYCCILVVIIIFVIFFFIFDRRMHNLFLKAVAYISCSGSNKNFTERIDFAFTFTAQLFNYIGLLCCLLILFYGHFLPVNSFKSKIDVITNVTYSICLAVVKVEELMSAVLLEMMQDQSNAFPSELIYDNCYQLTQIVNNITHSDIPDEFLSVYPFSDWIMETGTPFNMLFHDWTHFVNITSGTASKETFRFLYIRYIYLMNFTQMIDDAIPEVINNLYKEMQRGSFLDLYLYHLGILLSLLCLSIYLWMYRRKKTWYYGASLLLRRRIAKDQRFIIITRQILEGKVPEYLDLLPFASVVKDEKGRIIDSNWLVQSFTPFTSQQLIGQPSDEIFAPENLVDVEIAEYKSNHGHKLMILKDLSGIASLNTAKQTLIERYDPKIKLPFENNAFYIEIRFMAGSFEPPKIFELVESVEKKYESVFKRVAIGVSFYAALANKDSNKKQIYEFITEFYEAAQHKVIIAATYGFLVCFSLLEDTDVNMVASGEPVKRAHEILVYGLPEKIYIDYKIIKSTKGELPDHILAISPLVM</sequence>
<protein>
    <recommendedName>
        <fullName evidence="4">PAS domain-containing protein</fullName>
    </recommendedName>
</protein>
<feature type="transmembrane region" description="Helical" evidence="1">
    <location>
        <begin position="303"/>
        <end position="324"/>
    </location>
</feature>
<feature type="transmembrane region" description="Helical" evidence="1">
    <location>
        <begin position="573"/>
        <end position="593"/>
    </location>
</feature>
<feature type="transmembrane region" description="Helical" evidence="1">
    <location>
        <begin position="222"/>
        <end position="239"/>
    </location>
</feature>
<dbReference type="VEuPathDB" id="TrichDB:TRFO_00952"/>
<dbReference type="Proteomes" id="UP000179807">
    <property type="component" value="Unassembled WGS sequence"/>
</dbReference>
<feature type="transmembrane region" description="Helical" evidence="1">
    <location>
        <begin position="276"/>
        <end position="297"/>
    </location>
</feature>
<proteinExistence type="predicted"/>
<keyword evidence="1" id="KW-0812">Transmembrane</keyword>
<organism evidence="2 3">
    <name type="scientific">Tritrichomonas foetus</name>
    <dbReference type="NCBI Taxonomy" id="1144522"/>
    <lineage>
        <taxon>Eukaryota</taxon>
        <taxon>Metamonada</taxon>
        <taxon>Parabasalia</taxon>
        <taxon>Tritrichomonadida</taxon>
        <taxon>Tritrichomonadidae</taxon>
        <taxon>Tritrichomonas</taxon>
    </lineage>
</organism>
<keyword evidence="1" id="KW-1133">Transmembrane helix</keyword>
<feature type="transmembrane region" description="Helical" evidence="1">
    <location>
        <begin position="177"/>
        <end position="201"/>
    </location>
</feature>
<evidence type="ECO:0008006" key="4">
    <source>
        <dbReference type="Google" id="ProtNLM"/>
    </source>
</evidence>
<feature type="transmembrane region" description="Helical" evidence="1">
    <location>
        <begin position="140"/>
        <end position="165"/>
    </location>
</feature>
<comment type="caution">
    <text evidence="2">The sequence shown here is derived from an EMBL/GenBank/DDBJ whole genome shotgun (WGS) entry which is preliminary data.</text>
</comment>
<evidence type="ECO:0000256" key="1">
    <source>
        <dbReference type="SAM" id="Phobius"/>
    </source>
</evidence>
<reference evidence="2" key="1">
    <citation type="submission" date="2016-10" db="EMBL/GenBank/DDBJ databases">
        <authorList>
            <person name="Benchimol M."/>
            <person name="Almeida L.G."/>
            <person name="Vasconcelos A.T."/>
            <person name="Perreira-Neves A."/>
            <person name="Rosa I.A."/>
            <person name="Tasca T."/>
            <person name="Bogo M.R."/>
            <person name="de Souza W."/>
        </authorList>
    </citation>
    <scope>NUCLEOTIDE SEQUENCE [LARGE SCALE GENOMIC DNA]</scope>
    <source>
        <strain evidence="2">K</strain>
    </source>
</reference>
<dbReference type="GeneID" id="94824520"/>
<gene>
    <name evidence="2" type="ORF">TRFO_00952</name>
</gene>
<keyword evidence="1" id="KW-0472">Membrane</keyword>
<dbReference type="RefSeq" id="XP_068370797.1">
    <property type="nucleotide sequence ID" value="XM_068489816.1"/>
</dbReference>
<feature type="transmembrane region" description="Helical" evidence="1">
    <location>
        <begin position="245"/>
        <end position="264"/>
    </location>
</feature>
<accession>A0A1J4L6T6</accession>
<feature type="transmembrane region" description="Helical" evidence="1">
    <location>
        <begin position="979"/>
        <end position="999"/>
    </location>
</feature>
<feature type="transmembrane region" description="Helical" evidence="1">
    <location>
        <begin position="107"/>
        <end position="128"/>
    </location>
</feature>
<evidence type="ECO:0000313" key="3">
    <source>
        <dbReference type="Proteomes" id="UP000179807"/>
    </source>
</evidence>
<dbReference type="EMBL" id="MLAK01000001">
    <property type="protein sequence ID" value="OHT17661.1"/>
    <property type="molecule type" value="Genomic_DNA"/>
</dbReference>
<feature type="transmembrane region" description="Helical" evidence="1">
    <location>
        <begin position="749"/>
        <end position="769"/>
    </location>
</feature>
<feature type="transmembrane region" description="Helical" evidence="1">
    <location>
        <begin position="799"/>
        <end position="822"/>
    </location>
</feature>
<name>A0A1J4L6T6_9EUKA</name>